<evidence type="ECO:0000259" key="6">
    <source>
        <dbReference type="Pfam" id="PF01926"/>
    </source>
</evidence>
<sequence length="697" mass="78673">MPKRGGKSHGELGRAMVRDKDRKRRAAPTTHDKINFYPTDIEETQKKNELNKLNSLTQTSDLGDFLLQADLAEKEFFAEKQNVVILTTQSYTVRTQATAKQLELQLKHANDLKIPRRPAWDATMTPLELDHNEKQCFLEWRKTLATLEQQEDLVLTPFEKNLEVWRQLWRVVERSNVIVQIVDARNPMVMCTDLDKYVQEVDPAKKSLLLVNKADLLTTKQRLMWTRYFHSKGLHFLFWSANYEKLRQEEREAELKRLELEEAGIIDAESKPAVRHRQPRQPQPEEESSEEDDNEEAETEAEEGPLSNDEGGNADADAAANTADGEEEGEEEEGEQHEEVQLTTNETVEATTTTTTTTSAEANVEADVEAEKKAEAEAEEDGLSEEEVEKLAKVHGIDELLEHILSYCPPKEKGGGITVGMVGYPNVGKSSTINVLCGEKKVNVSMTPGKTKHLQTIKLSDQIMLCDCPGLVFPSFLTTKADMICSGLLPIDHMRDPRPPTALVCERIPRSILEGTYGIMLPKPTEEEDPNRVPTPSELLKAYGRIRGFMTVHGSPDESRAARIILKDYVSGKLLYCHPVPGKEKEYTQWWDEENAREQYKSFGWDVKETLRLPTEEDTEAKSGHVSYDERQNQVLAHSAGRRKGKKGFTRVQNTYHSVVPVRKIAQAQIHAIQQRHKAAQAAAQAQAQAAANQPPQ</sequence>
<evidence type="ECO:0000313" key="8">
    <source>
        <dbReference type="Proteomes" id="UP000011083"/>
    </source>
</evidence>
<dbReference type="RefSeq" id="XP_004344108.1">
    <property type="nucleotide sequence ID" value="XM_004344058.1"/>
</dbReference>
<dbReference type="Gene3D" id="1.10.1580.10">
    <property type="match status" value="1"/>
</dbReference>
<dbReference type="GO" id="GO:0003924">
    <property type="term" value="F:GTPase activity"/>
    <property type="evidence" value="ECO:0007669"/>
    <property type="project" value="InterPro"/>
</dbReference>
<dbReference type="Pfam" id="PF01926">
    <property type="entry name" value="MMR_HSR1"/>
    <property type="match status" value="1"/>
</dbReference>
<feature type="domain" description="G" evidence="6">
    <location>
        <begin position="418"/>
        <end position="472"/>
    </location>
</feature>
<keyword evidence="1" id="KW-0963">Cytoplasm</keyword>
<dbReference type="InterPro" id="IPR043358">
    <property type="entry name" value="GNL1-like"/>
</dbReference>
<dbReference type="GO" id="GO:0005829">
    <property type="term" value="C:cytosol"/>
    <property type="evidence" value="ECO:0007669"/>
    <property type="project" value="TreeGrafter"/>
</dbReference>
<dbReference type="GeneID" id="14921575"/>
<dbReference type="KEGG" id="acan:ACA1_054510"/>
<feature type="compositionally biased region" description="Acidic residues" evidence="5">
    <location>
        <begin position="324"/>
        <end position="336"/>
    </location>
</feature>
<feature type="region of interest" description="Disordered" evidence="5">
    <location>
        <begin position="269"/>
        <end position="387"/>
    </location>
</feature>
<evidence type="ECO:0000256" key="2">
    <source>
        <dbReference type="ARBA" id="ARBA00022741"/>
    </source>
</evidence>
<evidence type="ECO:0000256" key="1">
    <source>
        <dbReference type="ARBA" id="ARBA00022490"/>
    </source>
</evidence>
<feature type="compositionally biased region" description="Acidic residues" evidence="5">
    <location>
        <begin position="284"/>
        <end position="303"/>
    </location>
</feature>
<feature type="compositionally biased region" description="Acidic residues" evidence="5">
    <location>
        <begin position="377"/>
        <end position="387"/>
    </location>
</feature>
<dbReference type="Proteomes" id="UP000011083">
    <property type="component" value="Unassembled WGS sequence"/>
</dbReference>
<dbReference type="STRING" id="1257118.L8H6E0"/>
<dbReference type="GO" id="GO:0005525">
    <property type="term" value="F:GTP binding"/>
    <property type="evidence" value="ECO:0007669"/>
    <property type="project" value="UniProtKB-KW"/>
</dbReference>
<protein>
    <recommendedName>
        <fullName evidence="6">G domain-containing protein</fullName>
    </recommendedName>
</protein>
<gene>
    <name evidence="7" type="ORF">ACA1_054510</name>
</gene>
<dbReference type="Gene3D" id="3.40.50.300">
    <property type="entry name" value="P-loop containing nucleotide triphosphate hydrolases"/>
    <property type="match status" value="2"/>
</dbReference>
<accession>L8H6E0</accession>
<organism evidence="7 8">
    <name type="scientific">Acanthamoeba castellanii (strain ATCC 30010 / Neff)</name>
    <dbReference type="NCBI Taxonomy" id="1257118"/>
    <lineage>
        <taxon>Eukaryota</taxon>
        <taxon>Amoebozoa</taxon>
        <taxon>Discosea</taxon>
        <taxon>Longamoebia</taxon>
        <taxon>Centramoebida</taxon>
        <taxon>Acanthamoebidae</taxon>
        <taxon>Acanthamoeba</taxon>
    </lineage>
</organism>
<dbReference type="SUPFAM" id="SSF52540">
    <property type="entry name" value="P-loop containing nucleoside triphosphate hydrolases"/>
    <property type="match status" value="1"/>
</dbReference>
<keyword evidence="4" id="KW-0342">GTP-binding</keyword>
<dbReference type="OMA" id="WETNDLE"/>
<reference evidence="7 8" key="1">
    <citation type="journal article" date="2013" name="Genome Biol.">
        <title>Genome of Acanthamoeba castellanii highlights extensive lateral gene transfer and early evolution of tyrosine kinase signaling.</title>
        <authorList>
            <person name="Clarke M."/>
            <person name="Lohan A.J."/>
            <person name="Liu B."/>
            <person name="Lagkouvardos I."/>
            <person name="Roy S."/>
            <person name="Zafar N."/>
            <person name="Bertelli C."/>
            <person name="Schilde C."/>
            <person name="Kianianmomeni A."/>
            <person name="Burglin T.R."/>
            <person name="Frech C."/>
            <person name="Turcotte B."/>
            <person name="Kopec K.O."/>
            <person name="Synnott J.M."/>
            <person name="Choo C."/>
            <person name="Paponov I."/>
            <person name="Finkler A."/>
            <person name="Soon Heng Tan C."/>
            <person name="Hutchins A.P."/>
            <person name="Weinmeier T."/>
            <person name="Rattei T."/>
            <person name="Chu J.S."/>
            <person name="Gimenez G."/>
            <person name="Irimia M."/>
            <person name="Rigden D.J."/>
            <person name="Fitzpatrick D.A."/>
            <person name="Lorenzo-Morales J."/>
            <person name="Bateman A."/>
            <person name="Chiu C.H."/>
            <person name="Tang P."/>
            <person name="Hegemann P."/>
            <person name="Fromm H."/>
            <person name="Raoult D."/>
            <person name="Greub G."/>
            <person name="Miranda-Saavedra D."/>
            <person name="Chen N."/>
            <person name="Nash P."/>
            <person name="Ginger M.L."/>
            <person name="Horn M."/>
            <person name="Schaap P."/>
            <person name="Caler L."/>
            <person name="Loftus B."/>
        </authorList>
    </citation>
    <scope>NUCLEOTIDE SEQUENCE [LARGE SCALE GENOMIC DNA]</scope>
    <source>
        <strain evidence="7 8">Neff</strain>
    </source>
</reference>
<dbReference type="InterPro" id="IPR023179">
    <property type="entry name" value="GTP-bd_ortho_bundle_sf"/>
</dbReference>
<keyword evidence="8" id="KW-1185">Reference proteome</keyword>
<keyword evidence="3" id="KW-0378">Hydrolase</keyword>
<dbReference type="CDD" id="cd01857">
    <property type="entry name" value="HSR1_MMR1"/>
    <property type="match status" value="1"/>
</dbReference>
<evidence type="ECO:0000313" key="7">
    <source>
        <dbReference type="EMBL" id="ELR20705.1"/>
    </source>
</evidence>
<evidence type="ECO:0000256" key="5">
    <source>
        <dbReference type="SAM" id="MobiDB-lite"/>
    </source>
</evidence>
<dbReference type="EMBL" id="KB007909">
    <property type="protein sequence ID" value="ELR20705.1"/>
    <property type="molecule type" value="Genomic_DNA"/>
</dbReference>
<dbReference type="InterPro" id="IPR027417">
    <property type="entry name" value="P-loop_NTPase"/>
</dbReference>
<evidence type="ECO:0000256" key="4">
    <source>
        <dbReference type="ARBA" id="ARBA00023134"/>
    </source>
</evidence>
<dbReference type="InterPro" id="IPR006073">
    <property type="entry name" value="GTP-bd"/>
</dbReference>
<name>L8H6E0_ACACF</name>
<feature type="compositionally biased region" description="Low complexity" evidence="5">
    <location>
        <begin position="343"/>
        <end position="365"/>
    </location>
</feature>
<dbReference type="GO" id="GO:0000054">
    <property type="term" value="P:ribosomal subunit export from nucleus"/>
    <property type="evidence" value="ECO:0007669"/>
    <property type="project" value="TreeGrafter"/>
</dbReference>
<dbReference type="PANTHER" id="PTHR45709:SF2">
    <property type="entry name" value="LARGE SUBUNIT GTPASE 1 HOMOLOG"/>
    <property type="match status" value="1"/>
</dbReference>
<dbReference type="PANTHER" id="PTHR45709">
    <property type="entry name" value="LARGE SUBUNIT GTPASE 1 HOMOLOG-RELATED"/>
    <property type="match status" value="1"/>
</dbReference>
<dbReference type="OrthoDB" id="61815at2759"/>
<dbReference type="AlphaFoldDB" id="L8H6E0"/>
<feature type="compositionally biased region" description="Basic and acidic residues" evidence="5">
    <location>
        <begin position="8"/>
        <end position="20"/>
    </location>
</feature>
<keyword evidence="2" id="KW-0547">Nucleotide-binding</keyword>
<dbReference type="VEuPathDB" id="AmoebaDB:ACA1_054510"/>
<feature type="region of interest" description="Disordered" evidence="5">
    <location>
        <begin position="1"/>
        <end position="31"/>
    </location>
</feature>
<proteinExistence type="predicted"/>
<evidence type="ECO:0000256" key="3">
    <source>
        <dbReference type="ARBA" id="ARBA00022801"/>
    </source>
</evidence>
<feature type="compositionally biased region" description="Low complexity" evidence="5">
    <location>
        <begin position="308"/>
        <end position="323"/>
    </location>
</feature>